<dbReference type="InterPro" id="IPR051418">
    <property type="entry name" value="Spondin/Thrombospondin_T1"/>
</dbReference>
<dbReference type="InterPro" id="IPR038678">
    <property type="entry name" value="Spondin_N_sf"/>
</dbReference>
<accession>A0A6B1DRS7</accession>
<evidence type="ECO:0000256" key="1">
    <source>
        <dbReference type="SAM" id="MobiDB-lite"/>
    </source>
</evidence>
<organism evidence="3">
    <name type="scientific">Caldilineaceae bacterium SB0662_bin_9</name>
    <dbReference type="NCBI Taxonomy" id="2605258"/>
    <lineage>
        <taxon>Bacteria</taxon>
        <taxon>Bacillati</taxon>
        <taxon>Chloroflexota</taxon>
        <taxon>Caldilineae</taxon>
        <taxon>Caldilineales</taxon>
        <taxon>Caldilineaceae</taxon>
    </lineage>
</organism>
<evidence type="ECO:0000259" key="2">
    <source>
        <dbReference type="PROSITE" id="PS51020"/>
    </source>
</evidence>
<feature type="domain" description="Spondin" evidence="2">
    <location>
        <begin position="59"/>
        <end position="245"/>
    </location>
</feature>
<sequence length="260" mass="27845">MRGLFVCLLVPLMLSGCVVPPQEGPSLEDVTTTGTEADPCQLGFAHAKEPLRSDEEHAMASELSLPSPVAYEVTLHVFWNAADHPADFPPNPHFSPLAGGPHSEGFRLWQPGELASPAIEMQAEAGDPEPLRQAYRQGGTQVLPTQFAVGDLVDSPGRTTVAFRTDSEHTFLSVTSRLAPSPDWFVGVAALPLTSGGAWIEEVAIPLCVWDAGTDDGRSYASANEQPATPQPIHLLKGRPLSTDPEQAAQVGELILRRTE</sequence>
<dbReference type="GO" id="GO:0007155">
    <property type="term" value="P:cell adhesion"/>
    <property type="evidence" value="ECO:0007669"/>
    <property type="project" value="TreeGrafter"/>
</dbReference>
<dbReference type="Gene3D" id="2.60.40.2130">
    <property type="entry name" value="F-spondin domain"/>
    <property type="match status" value="1"/>
</dbReference>
<reference evidence="3" key="1">
    <citation type="submission" date="2019-09" db="EMBL/GenBank/DDBJ databases">
        <title>Characterisation of the sponge microbiome using genome-centric metagenomics.</title>
        <authorList>
            <person name="Engelberts J.P."/>
            <person name="Robbins S.J."/>
            <person name="De Goeij J.M."/>
            <person name="Aranda M."/>
            <person name="Bell S.C."/>
            <person name="Webster N.S."/>
        </authorList>
    </citation>
    <scope>NUCLEOTIDE SEQUENCE</scope>
    <source>
        <strain evidence="3">SB0662_bin_9</strain>
    </source>
</reference>
<dbReference type="PROSITE" id="PS51257">
    <property type="entry name" value="PROKAR_LIPOPROTEIN"/>
    <property type="match status" value="1"/>
</dbReference>
<dbReference type="InterPro" id="IPR009465">
    <property type="entry name" value="Spondin_N"/>
</dbReference>
<dbReference type="NCBIfam" id="NF038123">
    <property type="entry name" value="NF038123_dom"/>
    <property type="match status" value="1"/>
</dbReference>
<feature type="region of interest" description="Disordered" evidence="1">
    <location>
        <begin position="219"/>
        <end position="260"/>
    </location>
</feature>
<dbReference type="EMBL" id="VXPY01000038">
    <property type="protein sequence ID" value="MYD89927.1"/>
    <property type="molecule type" value="Genomic_DNA"/>
</dbReference>
<gene>
    <name evidence="3" type="ORF">F4Y08_06245</name>
</gene>
<evidence type="ECO:0000313" key="3">
    <source>
        <dbReference type="EMBL" id="MYD89927.1"/>
    </source>
</evidence>
<proteinExistence type="predicted"/>
<dbReference type="Pfam" id="PF06468">
    <property type="entry name" value="Spond_N"/>
    <property type="match status" value="1"/>
</dbReference>
<name>A0A6B1DRS7_9CHLR</name>
<dbReference type="AlphaFoldDB" id="A0A6B1DRS7"/>
<protein>
    <recommendedName>
        <fullName evidence="2">Spondin domain-containing protein</fullName>
    </recommendedName>
</protein>
<dbReference type="PANTHER" id="PTHR11311">
    <property type="entry name" value="SPONDIN"/>
    <property type="match status" value="1"/>
</dbReference>
<comment type="caution">
    <text evidence="3">The sequence shown here is derived from an EMBL/GenBank/DDBJ whole genome shotgun (WGS) entry which is preliminary data.</text>
</comment>
<dbReference type="GO" id="GO:0031012">
    <property type="term" value="C:extracellular matrix"/>
    <property type="evidence" value="ECO:0007669"/>
    <property type="project" value="TreeGrafter"/>
</dbReference>
<dbReference type="PROSITE" id="PS51020">
    <property type="entry name" value="SPONDIN"/>
    <property type="match status" value="1"/>
</dbReference>
<dbReference type="PANTHER" id="PTHR11311:SF15">
    <property type="entry name" value="SPONDIN-2"/>
    <property type="match status" value="1"/>
</dbReference>